<feature type="region of interest" description="Disordered" evidence="1">
    <location>
        <begin position="56"/>
        <end position="75"/>
    </location>
</feature>
<reference evidence="2 3" key="1">
    <citation type="submission" date="2013-11" db="EMBL/GenBank/DDBJ databases">
        <title>The Genome Sequence of Phytophthora parasitica CJ05E6.</title>
        <authorList>
            <consortium name="The Broad Institute Genomics Platform"/>
            <person name="Russ C."/>
            <person name="Tyler B."/>
            <person name="Panabieres F."/>
            <person name="Shan W."/>
            <person name="Tripathy S."/>
            <person name="Grunwald N."/>
            <person name="Machado M."/>
            <person name="Johnson C.S."/>
            <person name="Arredondo F."/>
            <person name="Hong C."/>
            <person name="Coffey M."/>
            <person name="Young S.K."/>
            <person name="Zeng Q."/>
            <person name="Gargeya S."/>
            <person name="Fitzgerald M."/>
            <person name="Abouelleil A."/>
            <person name="Alvarado L."/>
            <person name="Chapman S.B."/>
            <person name="Gainer-Dewar J."/>
            <person name="Goldberg J."/>
            <person name="Griggs A."/>
            <person name="Gujja S."/>
            <person name="Hansen M."/>
            <person name="Howarth C."/>
            <person name="Imamovic A."/>
            <person name="Ireland A."/>
            <person name="Larimer J."/>
            <person name="McCowan C."/>
            <person name="Murphy C."/>
            <person name="Pearson M."/>
            <person name="Poon T.W."/>
            <person name="Priest M."/>
            <person name="Roberts A."/>
            <person name="Saif S."/>
            <person name="Shea T."/>
            <person name="Sykes S."/>
            <person name="Wortman J."/>
            <person name="Nusbaum C."/>
            <person name="Birren B."/>
        </authorList>
    </citation>
    <scope>NUCLEOTIDE SEQUENCE [LARGE SCALE GENOMIC DNA]</scope>
    <source>
        <strain evidence="2 3">CJ05E6</strain>
    </source>
</reference>
<sequence>MGVPLVGCASHRLNLAVREYLAPHEDALAEVQALMRKLRTLKQAAKLRQKLLSSQSFAKTRDGHRRSRCSPVISA</sequence>
<proteinExistence type="predicted"/>
<evidence type="ECO:0000256" key="1">
    <source>
        <dbReference type="SAM" id="MobiDB-lite"/>
    </source>
</evidence>
<protein>
    <submittedName>
        <fullName evidence="2">Uncharacterized protein</fullName>
    </submittedName>
</protein>
<gene>
    <name evidence="2" type="ORF">L916_08986</name>
</gene>
<organism evidence="2 3">
    <name type="scientific">Phytophthora nicotianae</name>
    <name type="common">Potato buckeye rot agent</name>
    <name type="synonym">Phytophthora parasitica</name>
    <dbReference type="NCBI Taxonomy" id="4792"/>
    <lineage>
        <taxon>Eukaryota</taxon>
        <taxon>Sar</taxon>
        <taxon>Stramenopiles</taxon>
        <taxon>Oomycota</taxon>
        <taxon>Peronosporomycetes</taxon>
        <taxon>Peronosporales</taxon>
        <taxon>Peronosporaceae</taxon>
        <taxon>Phytophthora</taxon>
    </lineage>
</organism>
<dbReference type="EMBL" id="KI673042">
    <property type="protein sequence ID" value="ETL39711.1"/>
    <property type="molecule type" value="Genomic_DNA"/>
</dbReference>
<dbReference type="AlphaFoldDB" id="W2J035"/>
<feature type="non-terminal residue" evidence="2">
    <location>
        <position position="75"/>
    </location>
</feature>
<dbReference type="Proteomes" id="UP000053864">
    <property type="component" value="Unassembled WGS sequence"/>
</dbReference>
<accession>W2J035</accession>
<evidence type="ECO:0000313" key="2">
    <source>
        <dbReference type="EMBL" id="ETL39711.1"/>
    </source>
</evidence>
<dbReference type="PANTHER" id="PTHR40866:SF1">
    <property type="entry name" value="BED-TYPE DOMAIN-CONTAINING PROTEIN"/>
    <property type="match status" value="1"/>
</dbReference>
<dbReference type="PANTHER" id="PTHR40866">
    <property type="entry name" value="BED-TYPE DOMAIN-CONTAINING PROTEIN"/>
    <property type="match status" value="1"/>
</dbReference>
<name>W2J035_PHYNI</name>
<evidence type="ECO:0000313" key="3">
    <source>
        <dbReference type="Proteomes" id="UP000053864"/>
    </source>
</evidence>